<evidence type="ECO:0000256" key="6">
    <source>
        <dbReference type="ARBA" id="ARBA00022679"/>
    </source>
</evidence>
<dbReference type="PANTHER" id="PTHR24418">
    <property type="entry name" value="TYROSINE-PROTEIN KINASE"/>
    <property type="match status" value="1"/>
</dbReference>
<keyword evidence="12" id="KW-0829">Tyrosine-protein kinase</keyword>
<dbReference type="CDD" id="cd00192">
    <property type="entry name" value="PTKc"/>
    <property type="match status" value="1"/>
</dbReference>
<feature type="transmembrane region" description="Helical" evidence="16">
    <location>
        <begin position="1361"/>
        <end position="1383"/>
    </location>
</feature>
<dbReference type="InterPro" id="IPR017441">
    <property type="entry name" value="Protein_kinase_ATP_BS"/>
</dbReference>
<dbReference type="SUPFAM" id="SSF51126">
    <property type="entry name" value="Pectin lyase-like"/>
    <property type="match status" value="3"/>
</dbReference>
<protein>
    <submittedName>
        <fullName evidence="18">Tyrosine-protein kinase Fer</fullName>
    </submittedName>
</protein>
<dbReference type="InterPro" id="IPR000719">
    <property type="entry name" value="Prot_kinase_dom"/>
</dbReference>
<evidence type="ECO:0000256" key="9">
    <source>
        <dbReference type="ARBA" id="ARBA00022777"/>
    </source>
</evidence>
<evidence type="ECO:0000313" key="18">
    <source>
        <dbReference type="EMBL" id="PRP79204.1"/>
    </source>
</evidence>
<feature type="binding site" evidence="14">
    <location>
        <position position="1435"/>
    </location>
    <ligand>
        <name>ATP</name>
        <dbReference type="ChEBI" id="CHEBI:30616"/>
    </ligand>
</feature>
<dbReference type="InterPro" id="IPR020635">
    <property type="entry name" value="Tyr_kinase_cat_dom"/>
</dbReference>
<evidence type="ECO:0000256" key="10">
    <source>
        <dbReference type="ARBA" id="ARBA00022840"/>
    </source>
</evidence>
<dbReference type="GO" id="GO:0012505">
    <property type="term" value="C:endomembrane system"/>
    <property type="evidence" value="ECO:0007669"/>
    <property type="project" value="UniProtKB-SubCell"/>
</dbReference>
<keyword evidence="16" id="KW-0812">Transmembrane</keyword>
<evidence type="ECO:0000256" key="4">
    <source>
        <dbReference type="ARBA" id="ARBA00004613"/>
    </source>
</evidence>
<keyword evidence="5" id="KW-0964">Secreted</keyword>
<evidence type="ECO:0000256" key="7">
    <source>
        <dbReference type="ARBA" id="ARBA00022729"/>
    </source>
</evidence>
<feature type="region of interest" description="Disordered" evidence="15">
    <location>
        <begin position="1671"/>
        <end position="1705"/>
    </location>
</feature>
<dbReference type="PROSITE" id="PS50011">
    <property type="entry name" value="PROTEIN_KINASE_DOM"/>
    <property type="match status" value="1"/>
</dbReference>
<name>A0A2P6N5I4_9EUKA</name>
<evidence type="ECO:0000256" key="8">
    <source>
        <dbReference type="ARBA" id="ARBA00022741"/>
    </source>
</evidence>
<dbReference type="GO" id="GO:0005576">
    <property type="term" value="C:extracellular region"/>
    <property type="evidence" value="ECO:0007669"/>
    <property type="project" value="UniProtKB-SubCell"/>
</dbReference>
<evidence type="ECO:0000259" key="17">
    <source>
        <dbReference type="PROSITE" id="PS50011"/>
    </source>
</evidence>
<dbReference type="InParanoid" id="A0A2P6N5I4"/>
<evidence type="ECO:0000256" key="5">
    <source>
        <dbReference type="ARBA" id="ARBA00022525"/>
    </source>
</evidence>
<keyword evidence="7" id="KW-0732">Signal</keyword>
<keyword evidence="11 16" id="KW-0472">Membrane</keyword>
<evidence type="ECO:0000256" key="3">
    <source>
        <dbReference type="ARBA" id="ARBA00004442"/>
    </source>
</evidence>
<dbReference type="InterPro" id="IPR011050">
    <property type="entry name" value="Pectin_lyase_fold/virulence"/>
</dbReference>
<dbReference type="Pfam" id="PF07714">
    <property type="entry name" value="PK_Tyr_Ser-Thr"/>
    <property type="match status" value="1"/>
</dbReference>
<organism evidence="18 19">
    <name type="scientific">Planoprotostelium fungivorum</name>
    <dbReference type="NCBI Taxonomy" id="1890364"/>
    <lineage>
        <taxon>Eukaryota</taxon>
        <taxon>Amoebozoa</taxon>
        <taxon>Evosea</taxon>
        <taxon>Variosea</taxon>
        <taxon>Cavosteliida</taxon>
        <taxon>Cavosteliaceae</taxon>
        <taxon>Planoprotostelium</taxon>
    </lineage>
</organism>
<keyword evidence="19" id="KW-1185">Reference proteome</keyword>
<keyword evidence="16" id="KW-1133">Transmembrane helix</keyword>
<feature type="domain" description="Protein kinase" evidence="17">
    <location>
        <begin position="1408"/>
        <end position="1666"/>
    </location>
</feature>
<dbReference type="EMBL" id="MDYQ01000193">
    <property type="protein sequence ID" value="PRP79204.1"/>
    <property type="molecule type" value="Genomic_DNA"/>
</dbReference>
<dbReference type="OrthoDB" id="25766at2759"/>
<keyword evidence="9 18" id="KW-0418">Kinase</keyword>
<feature type="compositionally biased region" description="Low complexity" evidence="15">
    <location>
        <begin position="1671"/>
        <end position="1681"/>
    </location>
</feature>
<evidence type="ECO:0000256" key="2">
    <source>
        <dbReference type="ARBA" id="ARBA00004308"/>
    </source>
</evidence>
<evidence type="ECO:0000313" key="19">
    <source>
        <dbReference type="Proteomes" id="UP000241769"/>
    </source>
</evidence>
<dbReference type="GO" id="GO:0004713">
    <property type="term" value="F:protein tyrosine kinase activity"/>
    <property type="evidence" value="ECO:0007669"/>
    <property type="project" value="UniProtKB-KW"/>
</dbReference>
<dbReference type="PROSITE" id="PS00107">
    <property type="entry name" value="PROTEIN_KINASE_ATP"/>
    <property type="match status" value="1"/>
</dbReference>
<sequence>MSGCQRTSFHGKHTSAHARTTEDMIELVFLKTWFSITSILLVCFRIILAYDSSCPPYTDLTSGLYYDISQFKDINTFKYNPWSANSDNEPNVYLWRPCGTLGDTYTNPNNSLIPVATSLSCNPSSTACFHSPLTVGGTISLAKPTTSNNYWDSYGNYIVSMDTKHTDKIRGLGGCNRYIFNTSIVCDIRYDTYSWTWIHDEEPTRSNDYTCSSHFNFTMQCLTLDQSFVTVGSGAVQIFGTNIDQASVTADVQEANDTLSCTPVSSIQLSCTFDMPPTAVGLYITLDGVTSVDPLYVLPRMDNFHLTPDNAARTLNSLGRMDINTSTFSIQLSNRINHGDAKCNQPIRFISYVESFSIEGVGLTYDTEVVSLIDCLFIFEDGVGDIQLSHIAIHNVLIGMPFIISRSSPQINLTLNHVTGSCTSFKLETKDARVLFQSTNMDGTVHDIFSTVPPCQLQEAVIDIQGGGDVTLTDSSFRNRPYVLSQTSAKGHTLNVTRSQFSSTSLFVCTEKERGFGRVYIDRVRVTGMDTTFLDNNIADPGNVVYVTNSWMSGRSNTSVAISTGGDLYSWGNTYNGIDPGLPLAAARTIDSRQDTFFPPESATFFNLSPDRLSSTFTVRIGPYLCYPSYLLRKISNRRLTINLIRPTLTVDATSTGPFIFVDDGVDFYLEDVEFWNLTRNIQATEGASVTLNNTRFYNSISSGDGSVLYMYKNQNGSIYNSVFRQGNSNRGGFIFAEQSDGLQLTNCSFEGGKSWSGGAIYSLMTSLKVHDCSFTENVVQESGGGIMLDTSTGIIRDISVTNTIFSSNTANLMGGALQLRGQLYGSLIVDNVTFVDNVGNTAGGAIEIEACLNDLIIYNSTFTRNRGALGGGAIFISTSTTTTSIQLENCHFLSNNAGLGGGLAVMSGRNPLNITNCTFLENFVDQQGGAVIVQESTLNPSFTLANLSIYNSRFERNRAGNFGGALMVNHLLAFTVSGCTFIHNESPLGGCIYSTGFFTIYIEQSLFRGATKSSYGGGMYVDGSEISVKSTTFDGCQASNSGGALYITNPIGPASIVDSRFFNCNSTLGSAISAENFQELSVQGSEFHSCTTVSSGVITAVSGKSVVLQRVTSIDNTGSRGTLFHLVPSGHVTSVTIVSVNVSGNTATAEGSAVSIQGDLDALSIYNSQFQHNHAVVGVISITGRCRYTNIHHTKFHGNEGMYGGSIYISGGRQVNLTHNTMSSNRAYMGGAIYIRAGRMKRLVVDRTIYITDNEFTENHADGKGGAISVTGDDVITRGNSFVYNEAKEGGRDIYVETGRLTTIDDELSDHGVLLESTSTISGNLQLDTIHCPSGLVSYHQLDVFSCVEASQDLMDRKKVAAVIIVTVTLLSTVLGIIAYLVRKKRGKVEVQEVELLNFDHLVLRGVQVGKKIGAGYFGEVFKGTWEGTPVALKSTKNSSANRKSQDLRWKEEIALLQKLNHPNIVRLLGVYRPDEQHLYMVLEYVCGGSLDMYLYHNFGELGDNALLRMVFDVAKGMTYLQTMGVLHRDLAARNLLIDGGGVVKISDFGMSRENGIYNQHTKVLPFKWCAPEVIERGINTHKSDVWSFAVTTWEIYSQGHSPYPGMSNSDVLREVIQGDYRLPRPLRCPERVYDILLACWKREPGERMNFVGIYNALLGGFPSILNGEMMEGGSDSGSSAPIEISGEDDTNYEYYGTPDTRSL</sequence>
<evidence type="ECO:0000256" key="14">
    <source>
        <dbReference type="PROSITE-ProRule" id="PRU10141"/>
    </source>
</evidence>
<dbReference type="InterPro" id="IPR001245">
    <property type="entry name" value="Ser-Thr/Tyr_kinase_cat_dom"/>
</dbReference>
<comment type="subcellular location">
    <subcellularLocation>
        <location evidence="1">Cell envelope</location>
    </subcellularLocation>
    <subcellularLocation>
        <location evidence="3">Cell outer membrane</location>
    </subcellularLocation>
    <subcellularLocation>
        <location evidence="2">Endomembrane system</location>
    </subcellularLocation>
    <subcellularLocation>
        <location evidence="4">Secreted</location>
    </subcellularLocation>
</comment>
<accession>A0A2P6N5I4</accession>
<evidence type="ECO:0000256" key="13">
    <source>
        <dbReference type="ARBA" id="ARBA00023237"/>
    </source>
</evidence>
<keyword evidence="8 14" id="KW-0547">Nucleotide-binding</keyword>
<dbReference type="PRINTS" id="PR00109">
    <property type="entry name" value="TYRKINASE"/>
</dbReference>
<proteinExistence type="predicted"/>
<keyword evidence="10 14" id="KW-0067">ATP-binding</keyword>
<gene>
    <name evidence="18" type="ORF">PROFUN_13084</name>
</gene>
<evidence type="ECO:0000256" key="16">
    <source>
        <dbReference type="SAM" id="Phobius"/>
    </source>
</evidence>
<dbReference type="GO" id="GO:0050793">
    <property type="term" value="P:regulation of developmental process"/>
    <property type="evidence" value="ECO:0007669"/>
    <property type="project" value="UniProtKB-ARBA"/>
</dbReference>
<dbReference type="Gene3D" id="1.10.510.10">
    <property type="entry name" value="Transferase(Phosphotransferase) domain 1"/>
    <property type="match status" value="1"/>
</dbReference>
<keyword evidence="13" id="KW-0998">Cell outer membrane</keyword>
<dbReference type="SMART" id="SM00219">
    <property type="entry name" value="TyrKc"/>
    <property type="match status" value="1"/>
</dbReference>
<dbReference type="Pfam" id="PF02415">
    <property type="entry name" value="Chlam_PMP"/>
    <property type="match status" value="1"/>
</dbReference>
<feature type="transmembrane region" description="Helical" evidence="16">
    <location>
        <begin position="28"/>
        <end position="50"/>
    </location>
</feature>
<dbReference type="Proteomes" id="UP000241769">
    <property type="component" value="Unassembled WGS sequence"/>
</dbReference>
<dbReference type="STRING" id="1890364.A0A2P6N5I4"/>
<dbReference type="InterPro" id="IPR008266">
    <property type="entry name" value="Tyr_kinase_AS"/>
</dbReference>
<evidence type="ECO:0000256" key="11">
    <source>
        <dbReference type="ARBA" id="ARBA00023136"/>
    </source>
</evidence>
<comment type="caution">
    <text evidence="18">The sequence shown here is derived from an EMBL/GenBank/DDBJ whole genome shotgun (WGS) entry which is preliminary data.</text>
</comment>
<dbReference type="InterPro" id="IPR011009">
    <property type="entry name" value="Kinase-like_dom_sf"/>
</dbReference>
<reference evidence="18 19" key="1">
    <citation type="journal article" date="2018" name="Genome Biol. Evol.">
        <title>Multiple Roots of Fruiting Body Formation in Amoebozoa.</title>
        <authorList>
            <person name="Hillmann F."/>
            <person name="Forbes G."/>
            <person name="Novohradska S."/>
            <person name="Ferling I."/>
            <person name="Riege K."/>
            <person name="Groth M."/>
            <person name="Westermann M."/>
            <person name="Marz M."/>
            <person name="Spaller T."/>
            <person name="Winckler T."/>
            <person name="Schaap P."/>
            <person name="Glockner G."/>
        </authorList>
    </citation>
    <scope>NUCLEOTIDE SEQUENCE [LARGE SCALE GENOMIC DNA]</scope>
    <source>
        <strain evidence="18 19">Jena</strain>
    </source>
</reference>
<evidence type="ECO:0000256" key="12">
    <source>
        <dbReference type="ARBA" id="ARBA00023137"/>
    </source>
</evidence>
<keyword evidence="6" id="KW-0808">Transferase</keyword>
<evidence type="ECO:0000256" key="15">
    <source>
        <dbReference type="SAM" id="MobiDB-lite"/>
    </source>
</evidence>
<dbReference type="GO" id="GO:0048468">
    <property type="term" value="P:cell development"/>
    <property type="evidence" value="ECO:0007669"/>
    <property type="project" value="UniProtKB-ARBA"/>
</dbReference>
<dbReference type="SUPFAM" id="SSF56112">
    <property type="entry name" value="Protein kinase-like (PK-like)"/>
    <property type="match status" value="1"/>
</dbReference>
<dbReference type="FunFam" id="1.10.510.10:FF:001512">
    <property type="entry name" value="Receptor tyrosine-protein kinase erbB-2"/>
    <property type="match status" value="1"/>
</dbReference>
<dbReference type="PROSITE" id="PS00109">
    <property type="entry name" value="PROTEIN_KINASE_TYR"/>
    <property type="match status" value="1"/>
</dbReference>
<dbReference type="GO" id="GO:0005524">
    <property type="term" value="F:ATP binding"/>
    <property type="evidence" value="ECO:0007669"/>
    <property type="project" value="UniProtKB-UniRule"/>
</dbReference>
<dbReference type="SMART" id="SM00710">
    <property type="entry name" value="PbH1"/>
    <property type="match status" value="13"/>
</dbReference>
<dbReference type="InterPro" id="IPR003368">
    <property type="entry name" value="POMP_repeat"/>
</dbReference>
<dbReference type="InterPro" id="IPR050198">
    <property type="entry name" value="Non-receptor_tyrosine_kinases"/>
</dbReference>
<evidence type="ECO:0000256" key="1">
    <source>
        <dbReference type="ARBA" id="ARBA00004196"/>
    </source>
</evidence>
<dbReference type="InterPro" id="IPR006626">
    <property type="entry name" value="PbH1"/>
</dbReference>